<dbReference type="EMBL" id="JARQZJ010000124">
    <property type="protein sequence ID" value="KAK9889953.1"/>
    <property type="molecule type" value="Genomic_DNA"/>
</dbReference>
<evidence type="ECO:0000313" key="3">
    <source>
        <dbReference type="Proteomes" id="UP001431783"/>
    </source>
</evidence>
<evidence type="ECO:0000256" key="1">
    <source>
        <dbReference type="SAM" id="MobiDB-lite"/>
    </source>
</evidence>
<dbReference type="AlphaFoldDB" id="A0AAW1VC62"/>
<feature type="region of interest" description="Disordered" evidence="1">
    <location>
        <begin position="28"/>
        <end position="87"/>
    </location>
</feature>
<reference evidence="2 3" key="1">
    <citation type="submission" date="2023-03" db="EMBL/GenBank/DDBJ databases">
        <title>Genome insight into feeding habits of ladybird beetles.</title>
        <authorList>
            <person name="Li H.-S."/>
            <person name="Huang Y.-H."/>
            <person name="Pang H."/>
        </authorList>
    </citation>
    <scope>NUCLEOTIDE SEQUENCE [LARGE SCALE GENOMIC DNA]</scope>
    <source>
        <strain evidence="2">SYSU_2023b</strain>
        <tissue evidence="2">Whole body</tissue>
    </source>
</reference>
<sequence>MDADGQVDSLHLTEENYSKIEKLSIFEQKKEPTAFPDDSRTSGISSHKIGTLSILREEYGPSKKNEENTNVRRSGRRKSAPARWNGKSDLTKQISPVSDNLAAIKKYDLDRLVNKSSSLETIFAETQKNESGLRNVMSLRKLSRSVSFSGRVSLSPRKIEKRQLKASKVKPEKRLSTEVSLEKIRKKLSKTFID</sequence>
<feature type="compositionally biased region" description="Basic and acidic residues" evidence="1">
    <location>
        <begin position="28"/>
        <end position="40"/>
    </location>
</feature>
<accession>A0AAW1VC62</accession>
<proteinExistence type="predicted"/>
<evidence type="ECO:0000313" key="2">
    <source>
        <dbReference type="EMBL" id="KAK9889953.1"/>
    </source>
</evidence>
<feature type="compositionally biased region" description="Basic and acidic residues" evidence="1">
    <location>
        <begin position="55"/>
        <end position="70"/>
    </location>
</feature>
<gene>
    <name evidence="2" type="ORF">WA026_008762</name>
</gene>
<organism evidence="2 3">
    <name type="scientific">Henosepilachna vigintioctopunctata</name>
    <dbReference type="NCBI Taxonomy" id="420089"/>
    <lineage>
        <taxon>Eukaryota</taxon>
        <taxon>Metazoa</taxon>
        <taxon>Ecdysozoa</taxon>
        <taxon>Arthropoda</taxon>
        <taxon>Hexapoda</taxon>
        <taxon>Insecta</taxon>
        <taxon>Pterygota</taxon>
        <taxon>Neoptera</taxon>
        <taxon>Endopterygota</taxon>
        <taxon>Coleoptera</taxon>
        <taxon>Polyphaga</taxon>
        <taxon>Cucujiformia</taxon>
        <taxon>Coccinelloidea</taxon>
        <taxon>Coccinellidae</taxon>
        <taxon>Epilachninae</taxon>
        <taxon>Epilachnini</taxon>
        <taxon>Henosepilachna</taxon>
    </lineage>
</organism>
<name>A0AAW1VC62_9CUCU</name>
<comment type="caution">
    <text evidence="2">The sequence shown here is derived from an EMBL/GenBank/DDBJ whole genome shotgun (WGS) entry which is preliminary data.</text>
</comment>
<dbReference type="Proteomes" id="UP001431783">
    <property type="component" value="Unassembled WGS sequence"/>
</dbReference>
<protein>
    <submittedName>
        <fullName evidence="2">Uncharacterized protein</fullName>
    </submittedName>
</protein>
<keyword evidence="3" id="KW-1185">Reference proteome</keyword>